<organism evidence="11 12">
    <name type="scientific">Opisthorchis felineus</name>
    <dbReference type="NCBI Taxonomy" id="147828"/>
    <lineage>
        <taxon>Eukaryota</taxon>
        <taxon>Metazoa</taxon>
        <taxon>Spiralia</taxon>
        <taxon>Lophotrochozoa</taxon>
        <taxon>Platyhelminthes</taxon>
        <taxon>Trematoda</taxon>
        <taxon>Digenea</taxon>
        <taxon>Opisthorchiida</taxon>
        <taxon>Opisthorchiata</taxon>
        <taxon>Opisthorchiidae</taxon>
        <taxon>Opisthorchis</taxon>
    </lineage>
</organism>
<dbReference type="GO" id="GO:0000015">
    <property type="term" value="C:phosphopyruvate hydratase complex"/>
    <property type="evidence" value="ECO:0007669"/>
    <property type="project" value="InterPro"/>
</dbReference>
<evidence type="ECO:0000256" key="6">
    <source>
        <dbReference type="ARBA" id="ARBA00031125"/>
    </source>
</evidence>
<dbReference type="PANTHER" id="PTHR11902">
    <property type="entry name" value="ENOLASE"/>
    <property type="match status" value="1"/>
</dbReference>
<dbReference type="PANTHER" id="PTHR11902:SF30">
    <property type="entry name" value="ENOLASE 4"/>
    <property type="match status" value="1"/>
</dbReference>
<evidence type="ECO:0000256" key="5">
    <source>
        <dbReference type="ARBA" id="ARBA00023239"/>
    </source>
</evidence>
<dbReference type="InterPro" id="IPR020810">
    <property type="entry name" value="Enolase_C"/>
</dbReference>
<evidence type="ECO:0000313" key="12">
    <source>
        <dbReference type="Proteomes" id="UP000308267"/>
    </source>
</evidence>
<protein>
    <recommendedName>
        <fullName evidence="7">Enolase 4</fullName>
        <ecNumber evidence="3">4.2.1.11</ecNumber>
    </recommendedName>
    <alternativeName>
        <fullName evidence="6">2-phospho-D-glycerate hydro-lyase</fullName>
    </alternativeName>
</protein>
<dbReference type="InterPro" id="IPR000941">
    <property type="entry name" value="Enolase"/>
</dbReference>
<accession>A0A4S2LBN9</accession>
<dbReference type="STRING" id="147828.A0A4S2LBN9"/>
<dbReference type="InterPro" id="IPR047500">
    <property type="entry name" value="DD_ENO4"/>
</dbReference>
<dbReference type="Pfam" id="PF00113">
    <property type="entry name" value="Enolase_C"/>
    <property type="match status" value="1"/>
</dbReference>
<feature type="domain" description="Enolase C-terminal TIM barrel" evidence="10">
    <location>
        <begin position="255"/>
        <end position="458"/>
    </location>
</feature>
<evidence type="ECO:0000256" key="8">
    <source>
        <dbReference type="ARBA" id="ARBA00048333"/>
    </source>
</evidence>
<keyword evidence="5" id="KW-0456">Lyase</keyword>
<comment type="pathway">
    <text evidence="1">Carbohydrate degradation; glycolysis; pyruvate from D-glyceraldehyde 3-phosphate: step 4/5.</text>
</comment>
<feature type="region of interest" description="Disordered" evidence="9">
    <location>
        <begin position="156"/>
        <end position="186"/>
    </location>
</feature>
<evidence type="ECO:0000256" key="1">
    <source>
        <dbReference type="ARBA" id="ARBA00005031"/>
    </source>
</evidence>
<evidence type="ECO:0000256" key="7">
    <source>
        <dbReference type="ARBA" id="ARBA00034855"/>
    </source>
</evidence>
<evidence type="ECO:0000256" key="2">
    <source>
        <dbReference type="ARBA" id="ARBA00009604"/>
    </source>
</evidence>
<sequence>MRAKSISELKADIIAYYSENGVPNVVERALNSMFHHKPGDTNGFMSLYFERLAACPTVSSIHFVNSWNSFGLPIRVVEVSGVWKNQQKKLARLSCQYQHSSNDTNDEFVSPLLSEILEKFKGKTIDYILLGETDSKLRSFYDSLVSMRQEDSSIFRSRPVEVETQRTTTRSQKSRSPSKRQRDATPNVSVIPTELLKYAPTEAADLSALSLALCFAGANSSNPPTPFYTFIAQYTKKIRPTKLVSNTIQTMSETTGSLPVPIITVFNGPSSDYPLAVGKCRCIREILLIPKPDLKPEQICDQLFNFKRELDQLLITKQGVLLQLQCRNGAASVKMDLPEQPIDLIHECLNRSGMSDQFLIGIDLASSSIFDESRGKYEPIVGTLKTADELVTFYTRLLDKYKDICLLVNPFRKEDNNAWSALQKNVGDQVLLVTTIAPQKLWTVAQTKGEALNAPRDNGVCCSSSGPGVKCMAGKLLSNSFSTEDSETKQLHVNDQFQDSVEFSGWMFDSLAQLDCFLVSEILQAVENLHVAAKRSIFAVDRMLTSELWPVDLAVGLGVHFLKIGGLAGEEHVSKLIHWMNIAHSSEEGVTTRPTMYSWANFLKTPDEAGET</sequence>
<dbReference type="AlphaFoldDB" id="A0A4S2LBN9"/>
<gene>
    <name evidence="11" type="ORF">CRM22_008334</name>
</gene>
<comment type="catalytic activity">
    <reaction evidence="8">
        <text>(2R)-2-phosphoglycerate = phosphoenolpyruvate + H2O</text>
        <dbReference type="Rhea" id="RHEA:10164"/>
        <dbReference type="ChEBI" id="CHEBI:15377"/>
        <dbReference type="ChEBI" id="CHEBI:58289"/>
        <dbReference type="ChEBI" id="CHEBI:58702"/>
        <dbReference type="EC" id="4.2.1.11"/>
    </reaction>
</comment>
<dbReference type="Proteomes" id="UP000308267">
    <property type="component" value="Unassembled WGS sequence"/>
</dbReference>
<dbReference type="GO" id="GO:0004634">
    <property type="term" value="F:phosphopyruvate hydratase activity"/>
    <property type="evidence" value="ECO:0007669"/>
    <property type="project" value="UniProtKB-EC"/>
</dbReference>
<dbReference type="InterPro" id="IPR036849">
    <property type="entry name" value="Enolase-like_C_sf"/>
</dbReference>
<name>A0A4S2LBN9_OPIFE</name>
<dbReference type="SUPFAM" id="SSF51604">
    <property type="entry name" value="Enolase C-terminal domain-like"/>
    <property type="match status" value="1"/>
</dbReference>
<dbReference type="UniPathway" id="UPA00109">
    <property type="reaction ID" value="UER00187"/>
</dbReference>
<dbReference type="EMBL" id="SJOL01008250">
    <property type="protein sequence ID" value="TGZ60805.1"/>
    <property type="molecule type" value="Genomic_DNA"/>
</dbReference>
<dbReference type="Gene3D" id="3.20.20.120">
    <property type="entry name" value="Enolase-like C-terminal domain"/>
    <property type="match status" value="1"/>
</dbReference>
<comment type="caution">
    <text evidence="11">The sequence shown here is derived from an EMBL/GenBank/DDBJ whole genome shotgun (WGS) entry which is preliminary data.</text>
</comment>
<evidence type="ECO:0000256" key="4">
    <source>
        <dbReference type="ARBA" id="ARBA00023152"/>
    </source>
</evidence>
<proteinExistence type="inferred from homology"/>
<keyword evidence="4" id="KW-0324">Glycolysis</keyword>
<dbReference type="EC" id="4.2.1.11" evidence="3"/>
<dbReference type="OrthoDB" id="10009078at2759"/>
<dbReference type="SMART" id="SM01192">
    <property type="entry name" value="Enolase_C"/>
    <property type="match status" value="1"/>
</dbReference>
<reference evidence="11 12" key="1">
    <citation type="journal article" date="2019" name="BMC Genomics">
        <title>New insights from Opisthorchis felineus genome: update on genomics of the epidemiologically important liver flukes.</title>
        <authorList>
            <person name="Ershov N.I."/>
            <person name="Mordvinov V.A."/>
            <person name="Prokhortchouk E.B."/>
            <person name="Pakharukova M.Y."/>
            <person name="Gunbin K.V."/>
            <person name="Ustyantsev K."/>
            <person name="Genaev M.A."/>
            <person name="Blinov A.G."/>
            <person name="Mazur A."/>
            <person name="Boulygina E."/>
            <person name="Tsygankova S."/>
            <person name="Khrameeva E."/>
            <person name="Chekanov N."/>
            <person name="Fan G."/>
            <person name="Xiao A."/>
            <person name="Zhang H."/>
            <person name="Xu X."/>
            <person name="Yang H."/>
            <person name="Solovyev V."/>
            <person name="Lee S.M."/>
            <person name="Liu X."/>
            <person name="Afonnikov D.A."/>
            <person name="Skryabin K.G."/>
        </authorList>
    </citation>
    <scope>NUCLEOTIDE SEQUENCE [LARGE SCALE GENOMIC DNA]</scope>
    <source>
        <strain evidence="11">AK-0245</strain>
        <tissue evidence="11">Whole organism</tissue>
    </source>
</reference>
<evidence type="ECO:0000313" key="11">
    <source>
        <dbReference type="EMBL" id="TGZ60805.1"/>
    </source>
</evidence>
<dbReference type="GO" id="GO:0006096">
    <property type="term" value="P:glycolytic process"/>
    <property type="evidence" value="ECO:0007669"/>
    <property type="project" value="UniProtKB-UniPathway"/>
</dbReference>
<dbReference type="GO" id="GO:0000287">
    <property type="term" value="F:magnesium ion binding"/>
    <property type="evidence" value="ECO:0007669"/>
    <property type="project" value="InterPro"/>
</dbReference>
<evidence type="ECO:0000256" key="9">
    <source>
        <dbReference type="SAM" id="MobiDB-lite"/>
    </source>
</evidence>
<dbReference type="CDD" id="cd22974">
    <property type="entry name" value="DD_ENO4"/>
    <property type="match status" value="1"/>
</dbReference>
<comment type="similarity">
    <text evidence="2">Belongs to the enolase family.</text>
</comment>
<evidence type="ECO:0000256" key="3">
    <source>
        <dbReference type="ARBA" id="ARBA00012058"/>
    </source>
</evidence>
<keyword evidence="12" id="KW-1185">Reference proteome</keyword>
<evidence type="ECO:0000259" key="10">
    <source>
        <dbReference type="SMART" id="SM01192"/>
    </source>
</evidence>